<protein>
    <submittedName>
        <fullName evidence="1">Uncharacterized protein</fullName>
    </submittedName>
</protein>
<accession>A0A2P2N1M5</accession>
<organism evidence="1">
    <name type="scientific">Rhizophora mucronata</name>
    <name type="common">Asiatic mangrove</name>
    <dbReference type="NCBI Taxonomy" id="61149"/>
    <lineage>
        <taxon>Eukaryota</taxon>
        <taxon>Viridiplantae</taxon>
        <taxon>Streptophyta</taxon>
        <taxon>Embryophyta</taxon>
        <taxon>Tracheophyta</taxon>
        <taxon>Spermatophyta</taxon>
        <taxon>Magnoliopsida</taxon>
        <taxon>eudicotyledons</taxon>
        <taxon>Gunneridae</taxon>
        <taxon>Pentapetalae</taxon>
        <taxon>rosids</taxon>
        <taxon>fabids</taxon>
        <taxon>Malpighiales</taxon>
        <taxon>Rhizophoraceae</taxon>
        <taxon>Rhizophora</taxon>
    </lineage>
</organism>
<proteinExistence type="predicted"/>
<dbReference type="AlphaFoldDB" id="A0A2P2N1M5"/>
<sequence length="50" mass="5948">MKISSQFQFFREHSHSMSILFVSQNNQEITIFPRDFLLLNGYPAWPCGRK</sequence>
<evidence type="ECO:0000313" key="1">
    <source>
        <dbReference type="EMBL" id="MBX36341.1"/>
    </source>
</evidence>
<dbReference type="EMBL" id="GGEC01055857">
    <property type="protein sequence ID" value="MBX36341.1"/>
    <property type="molecule type" value="Transcribed_RNA"/>
</dbReference>
<reference evidence="1" key="1">
    <citation type="submission" date="2018-02" db="EMBL/GenBank/DDBJ databases">
        <title>Rhizophora mucronata_Transcriptome.</title>
        <authorList>
            <person name="Meera S.P."/>
            <person name="Sreeshan A."/>
            <person name="Augustine A."/>
        </authorList>
    </citation>
    <scope>NUCLEOTIDE SEQUENCE</scope>
    <source>
        <tissue evidence="1">Leaf</tissue>
    </source>
</reference>
<name>A0A2P2N1M5_RHIMU</name>